<sequence>MLIDDEFQSGIFFTIRTDENNEKILDIIKKNQRCVPLGLYQLLLLCGVELHEAKLFVFHRERILFSCNTTLVL</sequence>
<evidence type="ECO:0000313" key="2">
    <source>
        <dbReference type="Proteomes" id="UP000887116"/>
    </source>
</evidence>
<dbReference type="EMBL" id="BMAO01016813">
    <property type="protein sequence ID" value="GFR11345.1"/>
    <property type="molecule type" value="Genomic_DNA"/>
</dbReference>
<evidence type="ECO:0000313" key="1">
    <source>
        <dbReference type="EMBL" id="GFR11345.1"/>
    </source>
</evidence>
<comment type="caution">
    <text evidence="1">The sequence shown here is derived from an EMBL/GenBank/DDBJ whole genome shotgun (WGS) entry which is preliminary data.</text>
</comment>
<name>A0A8X6GY15_TRICU</name>
<protein>
    <submittedName>
        <fullName evidence="1">Uncharacterized protein</fullName>
    </submittedName>
</protein>
<organism evidence="1 2">
    <name type="scientific">Trichonephila clavata</name>
    <name type="common">Joro spider</name>
    <name type="synonym">Nephila clavata</name>
    <dbReference type="NCBI Taxonomy" id="2740835"/>
    <lineage>
        <taxon>Eukaryota</taxon>
        <taxon>Metazoa</taxon>
        <taxon>Ecdysozoa</taxon>
        <taxon>Arthropoda</taxon>
        <taxon>Chelicerata</taxon>
        <taxon>Arachnida</taxon>
        <taxon>Araneae</taxon>
        <taxon>Araneomorphae</taxon>
        <taxon>Entelegynae</taxon>
        <taxon>Araneoidea</taxon>
        <taxon>Nephilidae</taxon>
        <taxon>Trichonephila</taxon>
    </lineage>
</organism>
<dbReference type="Proteomes" id="UP000887116">
    <property type="component" value="Unassembled WGS sequence"/>
</dbReference>
<gene>
    <name evidence="1" type="ORF">TNCT_301701</name>
</gene>
<proteinExistence type="predicted"/>
<dbReference type="AlphaFoldDB" id="A0A8X6GY15"/>
<reference evidence="1" key="1">
    <citation type="submission" date="2020-07" db="EMBL/GenBank/DDBJ databases">
        <title>Multicomponent nature underlies the extraordinary mechanical properties of spider dragline silk.</title>
        <authorList>
            <person name="Kono N."/>
            <person name="Nakamura H."/>
            <person name="Mori M."/>
            <person name="Yoshida Y."/>
            <person name="Ohtoshi R."/>
            <person name="Malay A.D."/>
            <person name="Moran D.A.P."/>
            <person name="Tomita M."/>
            <person name="Numata K."/>
            <person name="Arakawa K."/>
        </authorList>
    </citation>
    <scope>NUCLEOTIDE SEQUENCE</scope>
</reference>
<accession>A0A8X6GY15</accession>
<keyword evidence="2" id="KW-1185">Reference proteome</keyword>